<reference evidence="1" key="1">
    <citation type="journal article" date="2021" name="Proc. Natl. Acad. Sci. U.S.A.">
        <title>A Catalog of Tens of Thousands of Viruses from Human Metagenomes Reveals Hidden Associations with Chronic Diseases.</title>
        <authorList>
            <person name="Tisza M.J."/>
            <person name="Buck C.B."/>
        </authorList>
    </citation>
    <scope>NUCLEOTIDE SEQUENCE</scope>
    <source>
        <strain evidence="1">CtVif31</strain>
    </source>
</reference>
<proteinExistence type="predicted"/>
<organism evidence="1">
    <name type="scientific">Siphoviridae sp. ctVif31</name>
    <dbReference type="NCBI Taxonomy" id="2825532"/>
    <lineage>
        <taxon>Viruses</taxon>
        <taxon>Duplodnaviria</taxon>
        <taxon>Heunggongvirae</taxon>
        <taxon>Uroviricota</taxon>
        <taxon>Caudoviricetes</taxon>
    </lineage>
</organism>
<protein>
    <submittedName>
        <fullName evidence="1">Uncharacterized protein</fullName>
    </submittedName>
</protein>
<evidence type="ECO:0000313" key="1">
    <source>
        <dbReference type="EMBL" id="DAE13531.1"/>
    </source>
</evidence>
<sequence length="32" mass="3969">MPFKSAHWIFEFEAFEQYSLFREGVDDDRTRN</sequence>
<accession>A0A8S5Q468</accession>
<dbReference type="EMBL" id="BK015567">
    <property type="protein sequence ID" value="DAE13531.1"/>
    <property type="molecule type" value="Genomic_DNA"/>
</dbReference>
<name>A0A8S5Q468_9CAUD</name>